<evidence type="ECO:0000313" key="4">
    <source>
        <dbReference type="Proteomes" id="UP000789595"/>
    </source>
</evidence>
<dbReference type="OrthoDB" id="299997at2759"/>
<dbReference type="InterPro" id="IPR052085">
    <property type="entry name" value="WD-SAM-U-box"/>
</dbReference>
<dbReference type="AlphaFoldDB" id="A0A8J2S3L3"/>
<dbReference type="EMBL" id="CAKKNE010000001">
    <property type="protein sequence ID" value="CAH0364218.1"/>
    <property type="molecule type" value="Genomic_DNA"/>
</dbReference>
<proteinExistence type="predicted"/>
<protein>
    <recommendedName>
        <fullName evidence="2">U-box domain-containing protein</fullName>
    </recommendedName>
</protein>
<feature type="region of interest" description="Disordered" evidence="1">
    <location>
        <begin position="413"/>
        <end position="432"/>
    </location>
</feature>
<feature type="non-terminal residue" evidence="3">
    <location>
        <position position="693"/>
    </location>
</feature>
<dbReference type="CDD" id="cd16655">
    <property type="entry name" value="RING-Ubox_WDSUB1-like"/>
    <property type="match status" value="1"/>
</dbReference>
<keyword evidence="4" id="KW-1185">Reference proteome</keyword>
<evidence type="ECO:0000256" key="1">
    <source>
        <dbReference type="SAM" id="MobiDB-lite"/>
    </source>
</evidence>
<organism evidence="3 4">
    <name type="scientific">Pelagomonas calceolata</name>
    <dbReference type="NCBI Taxonomy" id="35677"/>
    <lineage>
        <taxon>Eukaryota</taxon>
        <taxon>Sar</taxon>
        <taxon>Stramenopiles</taxon>
        <taxon>Ochrophyta</taxon>
        <taxon>Pelagophyceae</taxon>
        <taxon>Pelagomonadales</taxon>
        <taxon>Pelagomonadaceae</taxon>
        <taxon>Pelagomonas</taxon>
    </lineage>
</organism>
<dbReference type="PANTHER" id="PTHR46573:SF1">
    <property type="entry name" value="WD REPEAT, SAM AND U-BOX DOMAIN-CONTAINING PROTEIN 1"/>
    <property type="match status" value="1"/>
</dbReference>
<evidence type="ECO:0000313" key="3">
    <source>
        <dbReference type="EMBL" id="CAH0364218.1"/>
    </source>
</evidence>
<comment type="caution">
    <text evidence="3">The sequence shown here is derived from an EMBL/GenBank/DDBJ whole genome shotgun (WGS) entry which is preliminary data.</text>
</comment>
<name>A0A8J2S3L3_9STRA</name>
<dbReference type="GO" id="GO:0004842">
    <property type="term" value="F:ubiquitin-protein transferase activity"/>
    <property type="evidence" value="ECO:0007669"/>
    <property type="project" value="InterPro"/>
</dbReference>
<dbReference type="Pfam" id="PF04564">
    <property type="entry name" value="U-box"/>
    <property type="match status" value="1"/>
</dbReference>
<dbReference type="Proteomes" id="UP000789595">
    <property type="component" value="Unassembled WGS sequence"/>
</dbReference>
<sequence length="693" mass="76525">EPRSKREIRDKKSQRGVPWSLQPWKADKMRRTLVRRPARVRTLEIFKREAALIGAQGGELPAVGADPEARGLGRLREGDLLCVPTGRSVLDVLQLSGICADGHLVTRDEERRQNLRDGLRWHQGENDPNPRGWKRIDSLAQVDPSWFCRLMPDETRPIRFAVIDGVTGSIETFTTLTLKRVAGQAQRITFREAGTDEITLDDWLEAHVGGDGNAEVRAAVRAAAGGDLRRLQAMRPRDLSRELPLSRWDPAPRDAFLEAARDLRSGDFGIVRYEAEAFDSLANTAHRCACAACLTTSATDTSNDDLNLCQLEVRRWVKGSDPANATVDLLSLLPWNDVAVGLEETDATCIEVRLVDATHNTRPIEDLRVSLNMNIYPRGDRNDDDLLNVARTVELRLENGLGGAAQWAREAAQRAKTGGERRGKKRPRAANGTNGTFAEAVLASVTCPISQSLVVRPVIAEDGKCYERAHIERWLRQKKSSPLTNQRMGTRLADHTDGRNLVASAIENGLVDGNAAAAWHLASARLKLVGELPGGLDSAKEHLAAAAPSPECECAEGTSSDRDMLLEAFKLREQVKSFVARAGERGLGNEVVRLLTVDRPSGVVAAAGTPMTAWRGDLVPNQSVIRIIDNVDEFRRLCERRAPGADRFVDWVEDMEELAGEEFTVEGLDEDDRAYNIEAHFRVPFDACILVRV</sequence>
<dbReference type="InterPro" id="IPR003613">
    <property type="entry name" value="Ubox_domain"/>
</dbReference>
<feature type="domain" description="U-box" evidence="2">
    <location>
        <begin position="444"/>
        <end position="505"/>
    </location>
</feature>
<dbReference type="PANTHER" id="PTHR46573">
    <property type="entry name" value="WD REPEAT, SAM AND U-BOX DOMAIN-CONTAINING PROTEIN 1"/>
    <property type="match status" value="1"/>
</dbReference>
<dbReference type="Gene3D" id="3.30.40.10">
    <property type="entry name" value="Zinc/RING finger domain, C3HC4 (zinc finger)"/>
    <property type="match status" value="1"/>
</dbReference>
<evidence type="ECO:0000259" key="2">
    <source>
        <dbReference type="SMART" id="SM00504"/>
    </source>
</evidence>
<reference evidence="3" key="1">
    <citation type="submission" date="2021-11" db="EMBL/GenBank/DDBJ databases">
        <authorList>
            <consortium name="Genoscope - CEA"/>
            <person name="William W."/>
        </authorList>
    </citation>
    <scope>NUCLEOTIDE SEQUENCE</scope>
</reference>
<dbReference type="SMART" id="SM00504">
    <property type="entry name" value="Ubox"/>
    <property type="match status" value="1"/>
</dbReference>
<dbReference type="SUPFAM" id="SSF57850">
    <property type="entry name" value="RING/U-box"/>
    <property type="match status" value="1"/>
</dbReference>
<accession>A0A8J2S3L3</accession>
<dbReference type="InterPro" id="IPR013083">
    <property type="entry name" value="Znf_RING/FYVE/PHD"/>
</dbReference>
<gene>
    <name evidence="3" type="ORF">PECAL_1P05710</name>
</gene>
<dbReference type="GO" id="GO:0016567">
    <property type="term" value="P:protein ubiquitination"/>
    <property type="evidence" value="ECO:0007669"/>
    <property type="project" value="InterPro"/>
</dbReference>